<dbReference type="AlphaFoldDB" id="A0AAE6FVE4"/>
<proteinExistence type="predicted"/>
<dbReference type="EMBL" id="CP017174">
    <property type="protein sequence ID" value="QDE65943.1"/>
    <property type="molecule type" value="Genomic_DNA"/>
</dbReference>
<evidence type="ECO:0000313" key="2">
    <source>
        <dbReference type="EMBL" id="QDE65943.1"/>
    </source>
</evidence>
<evidence type="ECO:0000313" key="3">
    <source>
        <dbReference type="Proteomes" id="UP000320179"/>
    </source>
</evidence>
<name>A0AAE6FVE4_MYXXA</name>
<gene>
    <name evidence="2" type="ORF">BHS09_02390</name>
</gene>
<reference evidence="2 3" key="1">
    <citation type="journal article" date="2019" name="Science">
        <title>Social genes are selection hotspots in kin groups of a soil microbe.</title>
        <authorList>
            <person name="Wielgoss S."/>
            <person name="Wolfensberger R."/>
            <person name="Sun L."/>
            <person name="Fiegna F."/>
            <person name="Velicer G.J."/>
        </authorList>
    </citation>
    <scope>NUCLEOTIDE SEQUENCE [LARGE SCALE GENOMIC DNA]</scope>
    <source>
        <strain evidence="2 3">MC3.5.9c15</strain>
    </source>
</reference>
<evidence type="ECO:0000256" key="1">
    <source>
        <dbReference type="SAM" id="MobiDB-lite"/>
    </source>
</evidence>
<feature type="region of interest" description="Disordered" evidence="1">
    <location>
        <begin position="44"/>
        <end position="71"/>
    </location>
</feature>
<dbReference type="Proteomes" id="UP000320179">
    <property type="component" value="Chromosome"/>
</dbReference>
<organism evidence="2 3">
    <name type="scientific">Myxococcus xanthus</name>
    <dbReference type="NCBI Taxonomy" id="34"/>
    <lineage>
        <taxon>Bacteria</taxon>
        <taxon>Pseudomonadati</taxon>
        <taxon>Myxococcota</taxon>
        <taxon>Myxococcia</taxon>
        <taxon>Myxococcales</taxon>
        <taxon>Cystobacterineae</taxon>
        <taxon>Myxococcaceae</taxon>
        <taxon>Myxococcus</taxon>
    </lineage>
</organism>
<sequence length="71" mass="7762">MTDGLFHRGLVARVHGAQFGAHDERGLVRAGGQRIQGYLESVERREAAHVSDEGPAQGGGQAELRRQQQVR</sequence>
<protein>
    <submittedName>
        <fullName evidence="2">Uncharacterized protein</fullName>
    </submittedName>
</protein>
<accession>A0AAE6FVE4</accession>